<evidence type="ECO:0000313" key="2">
    <source>
        <dbReference type="EMBL" id="KAF2562756.1"/>
    </source>
</evidence>
<reference evidence="2" key="1">
    <citation type="submission" date="2019-12" db="EMBL/GenBank/DDBJ databases">
        <title>Genome sequencing and annotation of Brassica cretica.</title>
        <authorList>
            <person name="Studholme D.J."/>
            <person name="Sarris P.F."/>
        </authorList>
    </citation>
    <scope>NUCLEOTIDE SEQUENCE</scope>
    <source>
        <strain evidence="2">PFS-102/07</strain>
        <tissue evidence="2">Leaf</tissue>
    </source>
</reference>
<accession>A0A8S9I149</accession>
<proteinExistence type="predicted"/>
<organism evidence="2">
    <name type="scientific">Brassica cretica</name>
    <name type="common">Mustard</name>
    <dbReference type="NCBI Taxonomy" id="69181"/>
    <lineage>
        <taxon>Eukaryota</taxon>
        <taxon>Viridiplantae</taxon>
        <taxon>Streptophyta</taxon>
        <taxon>Embryophyta</taxon>
        <taxon>Tracheophyta</taxon>
        <taxon>Spermatophyta</taxon>
        <taxon>Magnoliopsida</taxon>
        <taxon>eudicotyledons</taxon>
        <taxon>Gunneridae</taxon>
        <taxon>Pentapetalae</taxon>
        <taxon>rosids</taxon>
        <taxon>malvids</taxon>
        <taxon>Brassicales</taxon>
        <taxon>Brassicaceae</taxon>
        <taxon>Brassiceae</taxon>
        <taxon>Brassica</taxon>
    </lineage>
</organism>
<gene>
    <name evidence="2" type="ORF">F2Q70_00015850</name>
</gene>
<keyword evidence="1" id="KW-0812">Transmembrane</keyword>
<dbReference type="AlphaFoldDB" id="A0A8S9I149"/>
<evidence type="ECO:0000256" key="1">
    <source>
        <dbReference type="SAM" id="Phobius"/>
    </source>
</evidence>
<dbReference type="EMBL" id="QGKY02001250">
    <property type="protein sequence ID" value="KAF2562756.1"/>
    <property type="molecule type" value="Genomic_DNA"/>
</dbReference>
<name>A0A8S9I149_BRACR</name>
<sequence>MGRTCGLGTPHRHLLTIDWSTFTNQKKVIVGDLSAVCLVATAFCGCVGGSGCVMFVWLLFVLQTPTQTPTQIVVHFEDARS</sequence>
<keyword evidence="1" id="KW-0472">Membrane</keyword>
<protein>
    <submittedName>
        <fullName evidence="2">Uncharacterized protein</fullName>
    </submittedName>
</protein>
<feature type="transmembrane region" description="Helical" evidence="1">
    <location>
        <begin position="35"/>
        <end position="60"/>
    </location>
</feature>
<keyword evidence="1" id="KW-1133">Transmembrane helix</keyword>
<comment type="caution">
    <text evidence="2">The sequence shown here is derived from an EMBL/GenBank/DDBJ whole genome shotgun (WGS) entry which is preliminary data.</text>
</comment>